<dbReference type="PANTHER" id="PTHR33307:SF6">
    <property type="entry name" value="ALPHA-RHAMNOSIDASE (EUROFUNG)-RELATED"/>
    <property type="match status" value="1"/>
</dbReference>
<proteinExistence type="predicted"/>
<organism evidence="8 9">
    <name type="scientific">Paenibacillus rigui</name>
    <dbReference type="NCBI Taxonomy" id="554312"/>
    <lineage>
        <taxon>Bacteria</taxon>
        <taxon>Bacillati</taxon>
        <taxon>Bacillota</taxon>
        <taxon>Bacilli</taxon>
        <taxon>Bacillales</taxon>
        <taxon>Paenibacillaceae</taxon>
        <taxon>Paenibacillus</taxon>
    </lineage>
</organism>
<dbReference type="RefSeq" id="WP_094018354.1">
    <property type="nucleotide sequence ID" value="NZ_NMQW01000057.1"/>
</dbReference>
<evidence type="ECO:0000259" key="4">
    <source>
        <dbReference type="Pfam" id="PF05592"/>
    </source>
</evidence>
<evidence type="ECO:0000259" key="7">
    <source>
        <dbReference type="Pfam" id="PF17390"/>
    </source>
</evidence>
<dbReference type="Gene3D" id="1.50.10.10">
    <property type="match status" value="1"/>
</dbReference>
<dbReference type="InterPro" id="IPR035398">
    <property type="entry name" value="Bac_rhamnosid_C"/>
</dbReference>
<evidence type="ECO:0000256" key="3">
    <source>
        <dbReference type="ARBA" id="ARBA00022801"/>
    </source>
</evidence>
<dbReference type="Gene3D" id="2.60.40.10">
    <property type="entry name" value="Immunoglobulins"/>
    <property type="match status" value="1"/>
</dbReference>
<gene>
    <name evidence="8" type="ORF">CF651_29000</name>
</gene>
<dbReference type="InterPro" id="IPR013737">
    <property type="entry name" value="Bac_rhamnosid_N"/>
</dbReference>
<dbReference type="GO" id="GO:0005975">
    <property type="term" value="P:carbohydrate metabolic process"/>
    <property type="evidence" value="ECO:0007669"/>
    <property type="project" value="InterPro"/>
</dbReference>
<evidence type="ECO:0000259" key="5">
    <source>
        <dbReference type="Pfam" id="PF08531"/>
    </source>
</evidence>
<comment type="caution">
    <text evidence="8">The sequence shown here is derived from an EMBL/GenBank/DDBJ whole genome shotgun (WGS) entry which is preliminary data.</text>
</comment>
<feature type="domain" description="Alpha-L-rhamnosidase six-hairpin glycosidase" evidence="6">
    <location>
        <begin position="431"/>
        <end position="779"/>
    </location>
</feature>
<dbReference type="InterPro" id="IPR035396">
    <property type="entry name" value="Bac_rhamnosid6H"/>
</dbReference>
<dbReference type="SUPFAM" id="SSF48208">
    <property type="entry name" value="Six-hairpin glycosidases"/>
    <property type="match status" value="1"/>
</dbReference>
<dbReference type="Pfam" id="PF08531">
    <property type="entry name" value="Bac_rhamnosid_N"/>
    <property type="match status" value="1"/>
</dbReference>
<dbReference type="Gene3D" id="2.60.420.10">
    <property type="entry name" value="Maltose phosphorylase, domain 3"/>
    <property type="match status" value="1"/>
</dbReference>
<feature type="domain" description="Bacterial alpha-L-rhamnosidase N-terminal" evidence="5">
    <location>
        <begin position="146"/>
        <end position="315"/>
    </location>
</feature>
<name>A0A229UH50_9BACL</name>
<dbReference type="AlphaFoldDB" id="A0A229UH50"/>
<feature type="domain" description="Alpha-L-rhamnosidase concanavalin-like" evidence="4">
    <location>
        <begin position="326"/>
        <end position="425"/>
    </location>
</feature>
<evidence type="ECO:0000259" key="6">
    <source>
        <dbReference type="Pfam" id="PF17389"/>
    </source>
</evidence>
<dbReference type="InterPro" id="IPR008928">
    <property type="entry name" value="6-hairpin_glycosidase_sf"/>
</dbReference>
<dbReference type="Proteomes" id="UP000215509">
    <property type="component" value="Unassembled WGS sequence"/>
</dbReference>
<dbReference type="Pfam" id="PF05592">
    <property type="entry name" value="Bac_rhamnosid"/>
    <property type="match status" value="1"/>
</dbReference>
<reference evidence="8 9" key="1">
    <citation type="submission" date="2017-07" db="EMBL/GenBank/DDBJ databases">
        <title>Genome sequencing and assembly of Paenibacillus rigui.</title>
        <authorList>
            <person name="Mayilraj S."/>
        </authorList>
    </citation>
    <scope>NUCLEOTIDE SEQUENCE [LARGE SCALE GENOMIC DNA]</scope>
    <source>
        <strain evidence="8 9">JCM 16352</strain>
    </source>
</reference>
<evidence type="ECO:0000313" key="9">
    <source>
        <dbReference type="Proteomes" id="UP000215509"/>
    </source>
</evidence>
<evidence type="ECO:0000256" key="1">
    <source>
        <dbReference type="ARBA" id="ARBA00001445"/>
    </source>
</evidence>
<dbReference type="PIRSF" id="PIRSF010631">
    <property type="entry name" value="A-rhamnsds"/>
    <property type="match status" value="1"/>
</dbReference>
<dbReference type="Gene3D" id="2.60.120.260">
    <property type="entry name" value="Galactose-binding domain-like"/>
    <property type="match status" value="2"/>
</dbReference>
<dbReference type="InterPro" id="IPR013783">
    <property type="entry name" value="Ig-like_fold"/>
</dbReference>
<evidence type="ECO:0000256" key="2">
    <source>
        <dbReference type="ARBA" id="ARBA00012652"/>
    </source>
</evidence>
<dbReference type="PANTHER" id="PTHR33307">
    <property type="entry name" value="ALPHA-RHAMNOSIDASE (EUROFUNG)"/>
    <property type="match status" value="1"/>
</dbReference>
<dbReference type="GO" id="GO:0030596">
    <property type="term" value="F:alpha-L-rhamnosidase activity"/>
    <property type="evidence" value="ECO:0007669"/>
    <property type="project" value="UniProtKB-EC"/>
</dbReference>
<dbReference type="EMBL" id="NMQW01000057">
    <property type="protein sequence ID" value="OXM82712.1"/>
    <property type="molecule type" value="Genomic_DNA"/>
</dbReference>
<dbReference type="InterPro" id="IPR016007">
    <property type="entry name" value="Alpha_rhamnosid"/>
</dbReference>
<protein>
    <recommendedName>
        <fullName evidence="2">alpha-L-rhamnosidase</fullName>
        <ecNumber evidence="2">3.2.1.40</ecNumber>
    </recommendedName>
</protein>
<keyword evidence="3" id="KW-0378">Hydrolase</keyword>
<dbReference type="EC" id="3.2.1.40" evidence="2"/>
<dbReference type="InterPro" id="IPR008902">
    <property type="entry name" value="Rhamnosid_concanavalin"/>
</dbReference>
<dbReference type="Pfam" id="PF17390">
    <property type="entry name" value="Bac_rhamnosid_C"/>
    <property type="match status" value="1"/>
</dbReference>
<dbReference type="Pfam" id="PF17389">
    <property type="entry name" value="Bac_rhamnosid6H"/>
    <property type="match status" value="1"/>
</dbReference>
<dbReference type="InterPro" id="IPR012341">
    <property type="entry name" value="6hp_glycosidase-like_sf"/>
</dbReference>
<comment type="catalytic activity">
    <reaction evidence="1">
        <text>Hydrolysis of terminal non-reducing alpha-L-rhamnose residues in alpha-L-rhamnosides.</text>
        <dbReference type="EC" id="3.2.1.40"/>
    </reaction>
</comment>
<dbReference type="Pfam" id="PF25788">
    <property type="entry name" value="Ig_Rha78A_N"/>
    <property type="match status" value="1"/>
</dbReference>
<accession>A0A229UH50</accession>
<sequence length="899" mass="100649">MLQLRKLRCEYLNNPIGLDVPNPRISWQLHSDERGVRQQAYQIQVFEQEADAGGRLIWDSGKIVSEQSVHVELSGITVKPRQRYAYQVQVWDAKGSSSGWSETAYWETGLLQSEPWKAQWINAPAEALEGEEQCPYFRKTFALSGEVSRARIYATALGIYELEMNGLRVGDSYFTPGWTSYKHRLQYQTYDVTSMLASGVNALGAVLGRGWYSGYLTWKERRKLYGDGSALLVQLHIQYADGREEVLVSDDSWKCSGSPILMSELYHGETYDARLEKTGWSTPAYSDASWPSAVIVTGADKRLLIAQENEPVRKIETLTPIALIMTPKGETVVDMGQNMVGWIRFAVRGRTGTEVLLEHAEVLDAEGNFYTENLRDAKQQVRYVKGTDAEEQYEPKFTFQGFRYAKLTGFGTEVQLSDFAGVVLHSDMEPTGHFACSDPLINQLQHNILWGQKGNFLDVPTDCPQRDERLGWTGDAQMFIRTATFLMNVAPFFTRWLRDLKADQFEDGGVPFVVPDVLRESDGSAGNHSSAAWGDAAVICPWTLYVVYGDKRILEEQYASMQAWVNYIRNQGDHPYLWNTGFHFGDWLGLDSKPDSYIGATDRDLIATAFYAYSMSLLLKTAAVLGREEDVQAYKEWYENILKAFTDEFITPSGRLSVSTQTANVLVLMFGLVGGNAKERAVLKLMSLLEESEFHLTTGFVGTPYLNLVLSDTGNHEAASKLLFQTDYPSWLYQVTKGATTIWEHWDGIKEDGSFWSKDMNSFNHYAYGSIGDWLYRRVAGIDTDEAQPGYKHIHIQPQPTPGLTWAEASLESMYGKVASSWKQGDEGQLIIKVTVPPNTTASVRLPGASAEAWSEGGVQVRQAAGVHEVKTEEQGIVITVGSGKYEFVTGVMSAVNPG</sequence>
<feature type="domain" description="Alpha-L-rhamnosidase C-terminal" evidence="7">
    <location>
        <begin position="781"/>
        <end position="853"/>
    </location>
</feature>
<keyword evidence="9" id="KW-1185">Reference proteome</keyword>
<dbReference type="OrthoDB" id="9761045at2"/>
<evidence type="ECO:0000313" key="8">
    <source>
        <dbReference type="EMBL" id="OXM82712.1"/>
    </source>
</evidence>